<dbReference type="STRING" id="546991.N1J7X7"/>
<protein>
    <submittedName>
        <fullName evidence="2">GTP-binding protein EsdC</fullName>
    </submittedName>
</protein>
<accession>N1J7X7</accession>
<dbReference type="AlphaFoldDB" id="N1J7X7"/>
<evidence type="ECO:0000313" key="2">
    <source>
        <dbReference type="EMBL" id="CCU76540.1"/>
    </source>
</evidence>
<proteinExistence type="predicted"/>
<sequence>MPLVLTFSLETKARVKTVVLVGSWDNYVGQLPLSRDKSKAGPGHWKGCFRFHALSPAQRAWYYYIVDGFHVTFNPAQPSITEPTTRRILNILSVPEEKATSKPSVPVCDKAPSTPSKRTARRESLNLALDIPKGRPLSLSMIQSPRPVTPRAAKFLLEVNYDAVTREAISSHLNTIDNHSYTSDSSTPSSLTSSLSYRSHSRSPGSVSSQSDCSSSRSVCSCCSDDYGEHEEDGLKLDYNGARRDYLGFSRLPGSPENAHHDGCRE</sequence>
<reference evidence="2 3" key="1">
    <citation type="journal article" date="2010" name="Science">
        <title>Genome expansion and gene loss in powdery mildew fungi reveal tradeoffs in extreme parasitism.</title>
        <authorList>
            <person name="Spanu P.D."/>
            <person name="Abbott J.C."/>
            <person name="Amselem J."/>
            <person name="Burgis T.A."/>
            <person name="Soanes D.M."/>
            <person name="Stueber K."/>
            <person name="Ver Loren van Themaat E."/>
            <person name="Brown J.K.M."/>
            <person name="Butcher S.A."/>
            <person name="Gurr S.J."/>
            <person name="Lebrun M.-H."/>
            <person name="Ridout C.J."/>
            <person name="Schulze-Lefert P."/>
            <person name="Talbot N.J."/>
            <person name="Ahmadinejad N."/>
            <person name="Ametz C."/>
            <person name="Barton G.R."/>
            <person name="Benjdia M."/>
            <person name="Bidzinski P."/>
            <person name="Bindschedler L.V."/>
            <person name="Both M."/>
            <person name="Brewer M.T."/>
            <person name="Cadle-Davidson L."/>
            <person name="Cadle-Davidson M.M."/>
            <person name="Collemare J."/>
            <person name="Cramer R."/>
            <person name="Frenkel O."/>
            <person name="Godfrey D."/>
            <person name="Harriman J."/>
            <person name="Hoede C."/>
            <person name="King B.C."/>
            <person name="Klages S."/>
            <person name="Kleemann J."/>
            <person name="Knoll D."/>
            <person name="Koti P.S."/>
            <person name="Kreplak J."/>
            <person name="Lopez-Ruiz F.J."/>
            <person name="Lu X."/>
            <person name="Maekawa T."/>
            <person name="Mahanil S."/>
            <person name="Micali C."/>
            <person name="Milgroom M.G."/>
            <person name="Montana G."/>
            <person name="Noir S."/>
            <person name="O'Connell R.J."/>
            <person name="Oberhaensli S."/>
            <person name="Parlange F."/>
            <person name="Pedersen C."/>
            <person name="Quesneville H."/>
            <person name="Reinhardt R."/>
            <person name="Rott M."/>
            <person name="Sacristan S."/>
            <person name="Schmidt S.M."/>
            <person name="Schoen M."/>
            <person name="Skamnioti P."/>
            <person name="Sommer H."/>
            <person name="Stephens A."/>
            <person name="Takahara H."/>
            <person name="Thordal-Christensen H."/>
            <person name="Vigouroux M."/>
            <person name="Wessling R."/>
            <person name="Wicker T."/>
            <person name="Panstruga R."/>
        </authorList>
    </citation>
    <scope>NUCLEOTIDE SEQUENCE [LARGE SCALE GENOMIC DNA]</scope>
    <source>
        <strain evidence="2">DH14</strain>
    </source>
</reference>
<dbReference type="EMBL" id="CAUH01002724">
    <property type="protein sequence ID" value="CCU76540.1"/>
    <property type="molecule type" value="Genomic_DNA"/>
</dbReference>
<dbReference type="InterPro" id="IPR014756">
    <property type="entry name" value="Ig_E-set"/>
</dbReference>
<feature type="compositionally biased region" description="Low complexity" evidence="1">
    <location>
        <begin position="179"/>
        <end position="218"/>
    </location>
</feature>
<dbReference type="Gene3D" id="2.60.40.10">
    <property type="entry name" value="Immunoglobulins"/>
    <property type="match status" value="1"/>
</dbReference>
<name>N1J7X7_BLUG1</name>
<feature type="region of interest" description="Disordered" evidence="1">
    <location>
        <begin position="100"/>
        <end position="122"/>
    </location>
</feature>
<dbReference type="HOGENOM" id="CLU_063252_1_0_1"/>
<comment type="caution">
    <text evidence="2">The sequence shown here is derived from an EMBL/GenBank/DDBJ whole genome shotgun (WGS) entry which is preliminary data.</text>
</comment>
<evidence type="ECO:0000256" key="1">
    <source>
        <dbReference type="SAM" id="MobiDB-lite"/>
    </source>
</evidence>
<gene>
    <name evidence="2" type="ORF">BGHDH14_bgh04204</name>
</gene>
<dbReference type="SUPFAM" id="SSF81296">
    <property type="entry name" value="E set domains"/>
    <property type="match status" value="1"/>
</dbReference>
<dbReference type="PANTHER" id="PTHR40625:SF2">
    <property type="entry name" value="GTP-BINDING PROTEIN ESDC"/>
    <property type="match status" value="1"/>
</dbReference>
<dbReference type="eggNOG" id="ENOG502QVY6">
    <property type="taxonomic scope" value="Eukaryota"/>
</dbReference>
<feature type="region of interest" description="Disordered" evidence="1">
    <location>
        <begin position="177"/>
        <end position="218"/>
    </location>
</feature>
<evidence type="ECO:0000313" key="3">
    <source>
        <dbReference type="Proteomes" id="UP000015441"/>
    </source>
</evidence>
<dbReference type="OrthoDB" id="5364946at2759"/>
<organism evidence="2 3">
    <name type="scientific">Blumeria graminis f. sp. hordei (strain DH14)</name>
    <name type="common">Barley powdery mildew</name>
    <name type="synonym">Oidium monilioides f. sp. hordei</name>
    <dbReference type="NCBI Taxonomy" id="546991"/>
    <lineage>
        <taxon>Eukaryota</taxon>
        <taxon>Fungi</taxon>
        <taxon>Dikarya</taxon>
        <taxon>Ascomycota</taxon>
        <taxon>Pezizomycotina</taxon>
        <taxon>Leotiomycetes</taxon>
        <taxon>Erysiphales</taxon>
        <taxon>Erysiphaceae</taxon>
        <taxon>Blumeria</taxon>
        <taxon>Blumeria hordei</taxon>
    </lineage>
</organism>
<keyword evidence="3" id="KW-1185">Reference proteome</keyword>
<dbReference type="InParanoid" id="N1J7X7"/>
<dbReference type="InterPro" id="IPR013783">
    <property type="entry name" value="Ig-like_fold"/>
</dbReference>
<dbReference type="Proteomes" id="UP000015441">
    <property type="component" value="Unassembled WGS sequence"/>
</dbReference>
<dbReference type="PANTHER" id="PTHR40625">
    <property type="entry name" value="GTP-BINDING PROTEIN ESDC-RELATED"/>
    <property type="match status" value="1"/>
</dbReference>